<comment type="caution">
    <text evidence="5">The sequence shown here is derived from an EMBL/GenBank/DDBJ whole genome shotgun (WGS) entry which is preliminary data.</text>
</comment>
<dbReference type="AlphaFoldDB" id="A0A8E1R0H8"/>
<dbReference type="InterPro" id="IPR036163">
    <property type="entry name" value="HMA_dom_sf"/>
</dbReference>
<keyword evidence="6" id="KW-1185">Reference proteome</keyword>
<protein>
    <submittedName>
        <fullName evidence="5">AraC family transcriptional regulator</fullName>
    </submittedName>
</protein>
<gene>
    <name evidence="5" type="ORF">ACU52_02900</name>
</gene>
<sequence length="189" mass="21582">MKDTVLYIKNMVCDRCKMAVEHELRNLGLTPIKVELGVVCVKEEVDSECRAKIRAGLEALGFELLEDRQQQTVDRIKSLIIELVHYRNNKSGTNLSAYLSEQLGSDYSALSKLFSENTGMTIEKFFILQKTERIKELLFYGEMSLSEIADMMNYSSVAYLSTQFKNITGMTPSQFKALKEKNLTQLDKL</sequence>
<dbReference type="SMART" id="SM00342">
    <property type="entry name" value="HTH_ARAC"/>
    <property type="match status" value="1"/>
</dbReference>
<dbReference type="PANTHER" id="PTHR43280">
    <property type="entry name" value="ARAC-FAMILY TRANSCRIPTIONAL REGULATOR"/>
    <property type="match status" value="1"/>
</dbReference>
<dbReference type="Proteomes" id="UP000036951">
    <property type="component" value="Unassembled WGS sequence"/>
</dbReference>
<proteinExistence type="predicted"/>
<accession>A0A8E1R0H8</accession>
<dbReference type="Gene3D" id="1.10.10.60">
    <property type="entry name" value="Homeodomain-like"/>
    <property type="match status" value="1"/>
</dbReference>
<dbReference type="PROSITE" id="PS01124">
    <property type="entry name" value="HTH_ARAC_FAMILY_2"/>
    <property type="match status" value="1"/>
</dbReference>
<evidence type="ECO:0000256" key="1">
    <source>
        <dbReference type="ARBA" id="ARBA00023015"/>
    </source>
</evidence>
<dbReference type="EMBL" id="LFQU01000003">
    <property type="protein sequence ID" value="KOO69314.1"/>
    <property type="molecule type" value="Genomic_DNA"/>
</dbReference>
<evidence type="ECO:0000313" key="5">
    <source>
        <dbReference type="EMBL" id="KOO69314.1"/>
    </source>
</evidence>
<dbReference type="OrthoDB" id="952277at2"/>
<organism evidence="5 6">
    <name type="scientific">Xylanibacter rarus</name>
    <dbReference type="NCBI Taxonomy" id="1676614"/>
    <lineage>
        <taxon>Bacteria</taxon>
        <taxon>Pseudomonadati</taxon>
        <taxon>Bacteroidota</taxon>
        <taxon>Bacteroidia</taxon>
        <taxon>Bacteroidales</taxon>
        <taxon>Prevotellaceae</taxon>
        <taxon>Xylanibacter</taxon>
    </lineage>
</organism>
<evidence type="ECO:0000259" key="4">
    <source>
        <dbReference type="PROSITE" id="PS01124"/>
    </source>
</evidence>
<keyword evidence="3" id="KW-0804">Transcription</keyword>
<dbReference type="SUPFAM" id="SSF55008">
    <property type="entry name" value="HMA, heavy metal-associated domain"/>
    <property type="match status" value="1"/>
</dbReference>
<dbReference type="RefSeq" id="WP_053397704.1">
    <property type="nucleotide sequence ID" value="NZ_LFQU01000003.1"/>
</dbReference>
<dbReference type="InterPro" id="IPR018060">
    <property type="entry name" value="HTH_AraC"/>
</dbReference>
<name>A0A8E1R0H8_9BACT</name>
<evidence type="ECO:0000256" key="2">
    <source>
        <dbReference type="ARBA" id="ARBA00023125"/>
    </source>
</evidence>
<reference evidence="5 6" key="1">
    <citation type="submission" date="2015-06" db="EMBL/GenBank/DDBJ databases">
        <title>Prevotella sp. 109, sp. nov., a novel member of the family Prevotellaceae isolated from human faeces.</title>
        <authorList>
            <person name="Shkoporov A.N."/>
            <person name="Chaplin A.V."/>
            <person name="Kafarskaia L.I."/>
            <person name="Efimov B.A."/>
        </authorList>
    </citation>
    <scope>NUCLEOTIDE SEQUENCE [LARGE SCALE GENOMIC DNA]</scope>
    <source>
        <strain evidence="5 6">109</strain>
    </source>
</reference>
<keyword evidence="1" id="KW-0805">Transcription regulation</keyword>
<keyword evidence="2" id="KW-0238">DNA-binding</keyword>
<dbReference type="GO" id="GO:0046872">
    <property type="term" value="F:metal ion binding"/>
    <property type="evidence" value="ECO:0007669"/>
    <property type="project" value="InterPro"/>
</dbReference>
<dbReference type="InterPro" id="IPR009057">
    <property type="entry name" value="Homeodomain-like_sf"/>
</dbReference>
<dbReference type="GO" id="GO:0043565">
    <property type="term" value="F:sequence-specific DNA binding"/>
    <property type="evidence" value="ECO:0007669"/>
    <property type="project" value="InterPro"/>
</dbReference>
<dbReference type="Gene3D" id="3.30.70.100">
    <property type="match status" value="1"/>
</dbReference>
<evidence type="ECO:0000313" key="6">
    <source>
        <dbReference type="Proteomes" id="UP000036951"/>
    </source>
</evidence>
<dbReference type="SUPFAM" id="SSF46689">
    <property type="entry name" value="Homeodomain-like"/>
    <property type="match status" value="1"/>
</dbReference>
<feature type="domain" description="HTH araC/xylS-type" evidence="4">
    <location>
        <begin position="99"/>
        <end position="178"/>
    </location>
</feature>
<evidence type="ECO:0000256" key="3">
    <source>
        <dbReference type="ARBA" id="ARBA00023163"/>
    </source>
</evidence>
<dbReference type="Pfam" id="PF12833">
    <property type="entry name" value="HTH_18"/>
    <property type="match status" value="1"/>
</dbReference>
<dbReference type="GO" id="GO:0003700">
    <property type="term" value="F:DNA-binding transcription factor activity"/>
    <property type="evidence" value="ECO:0007669"/>
    <property type="project" value="InterPro"/>
</dbReference>
<dbReference type="PANTHER" id="PTHR43280:SF28">
    <property type="entry name" value="HTH-TYPE TRANSCRIPTIONAL ACTIVATOR RHAS"/>
    <property type="match status" value="1"/>
</dbReference>